<feature type="transmembrane region" description="Helical" evidence="7">
    <location>
        <begin position="119"/>
        <end position="136"/>
    </location>
</feature>
<dbReference type="OrthoDB" id="1935484at2759"/>
<dbReference type="PROSITE" id="PS50850">
    <property type="entry name" value="MFS"/>
    <property type="match status" value="1"/>
</dbReference>
<feature type="domain" description="Major facilitator superfamily (MFS) profile" evidence="8">
    <location>
        <begin position="82"/>
        <end position="509"/>
    </location>
</feature>
<dbReference type="PANTHER" id="PTHR43791:SF65">
    <property type="entry name" value="MAJOR FACILITATOR SUPERFAMILY (MFS) PROFILE DOMAIN-CONTAINING PROTEIN-RELATED"/>
    <property type="match status" value="1"/>
</dbReference>
<dbReference type="GeneID" id="28931759"/>
<dbReference type="InterPro" id="IPR011701">
    <property type="entry name" value="MFS"/>
</dbReference>
<sequence>MSEHKEEYVVLEKTQLSVSTQSLTSDPESQSQNPFEDFDEAERWRKVYESSGYEGLSKFDPEFSWSKDEERRVVRKIDLKIFLWVFIMFCFLDLIRKNIARAVSDNFITDLKMNTNDYNLGQTVYLVLFLVSELPGNLLSKRFGPERVIPIQIVLWSIICITQAGLKNKAQFIATRCLLGIVQGGFIPDNILYLSYYYTGAELTFRLSFFWCAIPLFQILGSLFASGVLEMRGVHNLAGWQYLFIIEGFISLAIGVASFYLMRRGPTQTGESAFHNGKSLFTEYEEKVMVNRILRDDPSKGDMSNRQPVTFKEILYTLTEFDLWPLFIQGITGFISLQTVTPYMSLILKSMNFSTFLSNILAIPGQALLLINLPLVALLSRKLKEKSLCVGIANVWVLPFIVSLVALPTDTNPWIKYVLLTGILGLPYTHSILAGWVSEISNSVRSRAIGTALYNMSAQIGTIIASNLYRNDDKPYYVKGNKALLGFTCFNICMAVATKFYYISRNRYKERKWNLMTKEEQTNYLDTTSDLGMKRLDYRFIH</sequence>
<evidence type="ECO:0000256" key="6">
    <source>
        <dbReference type="SAM" id="MobiDB-lite"/>
    </source>
</evidence>
<dbReference type="InterPro" id="IPR036259">
    <property type="entry name" value="MFS_trans_sf"/>
</dbReference>
<feature type="transmembrane region" description="Helical" evidence="7">
    <location>
        <begin position="388"/>
        <end position="408"/>
    </location>
</feature>
<proteinExistence type="predicted"/>
<dbReference type="PANTHER" id="PTHR43791">
    <property type="entry name" value="PERMEASE-RELATED"/>
    <property type="match status" value="1"/>
</dbReference>
<dbReference type="Pfam" id="PF07690">
    <property type="entry name" value="MFS_1"/>
    <property type="match status" value="1"/>
</dbReference>
<feature type="transmembrane region" description="Helical" evidence="7">
    <location>
        <begin position="208"/>
        <end position="228"/>
    </location>
</feature>
<dbReference type="AlphaFoldDB" id="A0A0L8RH31"/>
<feature type="transmembrane region" description="Helical" evidence="7">
    <location>
        <begin position="356"/>
        <end position="376"/>
    </location>
</feature>
<keyword evidence="4 7" id="KW-1133">Transmembrane helix</keyword>
<feature type="transmembrane region" description="Helical" evidence="7">
    <location>
        <begin position="414"/>
        <end position="437"/>
    </location>
</feature>
<evidence type="ECO:0000313" key="9">
    <source>
        <dbReference type="EMBL" id="AOY08551.1"/>
    </source>
</evidence>
<evidence type="ECO:0000256" key="2">
    <source>
        <dbReference type="ARBA" id="ARBA00022448"/>
    </source>
</evidence>
<protein>
    <submittedName>
        <fullName evidence="9">Soa1-like protein</fullName>
    </submittedName>
</protein>
<keyword evidence="3 7" id="KW-0812">Transmembrane</keyword>
<dbReference type="SUPFAM" id="SSF103473">
    <property type="entry name" value="MFS general substrate transporter"/>
    <property type="match status" value="1"/>
</dbReference>
<organism evidence="9">
    <name type="scientific">Saccharomyces eubayanus</name>
    <name type="common">Yeast</name>
    <dbReference type="NCBI Taxonomy" id="1080349"/>
    <lineage>
        <taxon>Eukaryota</taxon>
        <taxon>Fungi</taxon>
        <taxon>Dikarya</taxon>
        <taxon>Ascomycota</taxon>
        <taxon>Saccharomycotina</taxon>
        <taxon>Saccharomycetes</taxon>
        <taxon>Saccharomycetales</taxon>
        <taxon>Saccharomycetaceae</taxon>
        <taxon>Saccharomyces</taxon>
    </lineage>
</organism>
<feature type="region of interest" description="Disordered" evidence="6">
    <location>
        <begin position="16"/>
        <end position="38"/>
    </location>
</feature>
<dbReference type="GO" id="GO:0022857">
    <property type="term" value="F:transmembrane transporter activity"/>
    <property type="evidence" value="ECO:0007669"/>
    <property type="project" value="InterPro"/>
</dbReference>
<keyword evidence="2" id="KW-0813">Transport</keyword>
<keyword evidence="5 7" id="KW-0472">Membrane</keyword>
<dbReference type="KEGG" id="seub:DI49_2622"/>
<feature type="transmembrane region" description="Helical" evidence="7">
    <location>
        <begin position="323"/>
        <end position="344"/>
    </location>
</feature>
<dbReference type="InterPro" id="IPR020846">
    <property type="entry name" value="MFS_dom"/>
</dbReference>
<dbReference type="EMBL" id="KX912915">
    <property type="protein sequence ID" value="AOY08551.1"/>
    <property type="molecule type" value="Genomic_DNA"/>
</dbReference>
<feature type="transmembrane region" description="Helical" evidence="7">
    <location>
        <begin position="81"/>
        <end position="99"/>
    </location>
</feature>
<dbReference type="Gene3D" id="1.20.1250.20">
    <property type="entry name" value="MFS general substrate transporter like domains"/>
    <property type="match status" value="2"/>
</dbReference>
<evidence type="ECO:0000256" key="3">
    <source>
        <dbReference type="ARBA" id="ARBA00022692"/>
    </source>
</evidence>
<evidence type="ECO:0000259" key="8">
    <source>
        <dbReference type="PROSITE" id="PS50850"/>
    </source>
</evidence>
<accession>A0A0L8RH31</accession>
<evidence type="ECO:0000256" key="7">
    <source>
        <dbReference type="SAM" id="Phobius"/>
    </source>
</evidence>
<name>A0A0L8RH31_SACEU</name>
<feature type="transmembrane region" description="Helical" evidence="7">
    <location>
        <begin position="484"/>
        <end position="502"/>
    </location>
</feature>
<feature type="transmembrane region" description="Helical" evidence="7">
    <location>
        <begin position="148"/>
        <end position="166"/>
    </location>
</feature>
<evidence type="ECO:0000256" key="5">
    <source>
        <dbReference type="ARBA" id="ARBA00023136"/>
    </source>
</evidence>
<feature type="compositionally biased region" description="Low complexity" evidence="6">
    <location>
        <begin position="16"/>
        <end position="25"/>
    </location>
</feature>
<evidence type="ECO:0000256" key="4">
    <source>
        <dbReference type="ARBA" id="ARBA00022989"/>
    </source>
</evidence>
<dbReference type="GO" id="GO:0016020">
    <property type="term" value="C:membrane"/>
    <property type="evidence" value="ECO:0007669"/>
    <property type="project" value="UniProtKB-SubCell"/>
</dbReference>
<feature type="transmembrane region" description="Helical" evidence="7">
    <location>
        <begin position="240"/>
        <end position="262"/>
    </location>
</feature>
<comment type="subcellular location">
    <subcellularLocation>
        <location evidence="1">Membrane</location>
        <topology evidence="1">Multi-pass membrane protein</topology>
    </subcellularLocation>
</comment>
<feature type="transmembrane region" description="Helical" evidence="7">
    <location>
        <begin position="172"/>
        <end position="196"/>
    </location>
</feature>
<evidence type="ECO:0000256" key="1">
    <source>
        <dbReference type="ARBA" id="ARBA00004141"/>
    </source>
</evidence>
<reference evidence="9" key="1">
    <citation type="submission" date="2016-09" db="EMBL/GenBank/DDBJ databases">
        <title>SOA1 encodes the major sulfonate transporter in Saccharomyces cerevisiae and its fungal family shows considerable substrate diversity.</title>
        <authorList>
            <person name="Holt S."/>
        </authorList>
    </citation>
    <scope>NUCLEOTIDE SEQUENCE</scope>
</reference>
<dbReference type="CDD" id="cd17327">
    <property type="entry name" value="MFS_FEN2_like"/>
    <property type="match status" value="1"/>
</dbReference>
<dbReference type="FunFam" id="1.20.1250.20:FF:000106">
    <property type="entry name" value="MFS transporter, putative"/>
    <property type="match status" value="1"/>
</dbReference>
<dbReference type="RefSeq" id="XP_018221458.1">
    <property type="nucleotide sequence ID" value="XM_018365740.1"/>
</dbReference>
<feature type="transmembrane region" description="Helical" evidence="7">
    <location>
        <begin position="449"/>
        <end position="469"/>
    </location>
</feature>